<name>A0A2T1G4W0_9CYAN</name>
<evidence type="ECO:0000313" key="9">
    <source>
        <dbReference type="Proteomes" id="UP000238937"/>
    </source>
</evidence>
<evidence type="ECO:0000256" key="6">
    <source>
        <dbReference type="PROSITE-ProRule" id="PRU00278"/>
    </source>
</evidence>
<organism evidence="8 9">
    <name type="scientific">Chamaesiphon polymorphus CCALA 037</name>
    <dbReference type="NCBI Taxonomy" id="2107692"/>
    <lineage>
        <taxon>Bacteria</taxon>
        <taxon>Bacillati</taxon>
        <taxon>Cyanobacteriota</taxon>
        <taxon>Cyanophyceae</taxon>
        <taxon>Gomontiellales</taxon>
        <taxon>Chamaesiphonaceae</taxon>
        <taxon>Chamaesiphon</taxon>
    </lineage>
</organism>
<evidence type="ECO:0000256" key="4">
    <source>
        <dbReference type="ARBA" id="ARBA00023110"/>
    </source>
</evidence>
<feature type="domain" description="PpiC" evidence="7">
    <location>
        <begin position="136"/>
        <end position="211"/>
    </location>
</feature>
<evidence type="ECO:0000256" key="3">
    <source>
        <dbReference type="ARBA" id="ARBA00022729"/>
    </source>
</evidence>
<sequence length="244" mass="28436">MLTAALQDINWQSVIYTEAKRSGKFPELVRGFYRHHIITTAAQELEIFPTETEIQSAADKFRKVNQLESITATCQWLEANFMSVEDFQEMISYQLIVDKLVNRLFADRVESYFYQNSIIYMSAAIYEIILPDWYTAMEIFYAIEEGDLTFASVADRYLTNSELKRRGGYLGAVSRHQLRPELAAAIFAATPPQIIEPIKTNLGVHLIRVEEIVRPQLDEILRERIIREMFELWLAERMNILNQQ</sequence>
<comment type="catalytic activity">
    <reaction evidence="1">
        <text>[protein]-peptidylproline (omega=180) = [protein]-peptidylproline (omega=0)</text>
        <dbReference type="Rhea" id="RHEA:16237"/>
        <dbReference type="Rhea" id="RHEA-COMP:10747"/>
        <dbReference type="Rhea" id="RHEA-COMP:10748"/>
        <dbReference type="ChEBI" id="CHEBI:83833"/>
        <dbReference type="ChEBI" id="CHEBI:83834"/>
        <dbReference type="EC" id="5.2.1.8"/>
    </reaction>
</comment>
<evidence type="ECO:0000313" key="8">
    <source>
        <dbReference type="EMBL" id="PSB52263.1"/>
    </source>
</evidence>
<dbReference type="EC" id="5.2.1.8" evidence="2"/>
<gene>
    <name evidence="8" type="ORF">C7B77_20685</name>
</gene>
<dbReference type="PANTHER" id="PTHR47245">
    <property type="entry name" value="PEPTIDYLPROLYL ISOMERASE"/>
    <property type="match status" value="1"/>
</dbReference>
<proteinExistence type="predicted"/>
<dbReference type="RefSeq" id="WP_106309246.1">
    <property type="nucleotide sequence ID" value="NZ_PVWO01000332.1"/>
</dbReference>
<evidence type="ECO:0000256" key="5">
    <source>
        <dbReference type="ARBA" id="ARBA00023235"/>
    </source>
</evidence>
<keyword evidence="9" id="KW-1185">Reference proteome</keyword>
<dbReference type="EMBL" id="PVWO01000332">
    <property type="protein sequence ID" value="PSB52263.1"/>
    <property type="molecule type" value="Genomic_DNA"/>
</dbReference>
<dbReference type="InterPro" id="IPR046357">
    <property type="entry name" value="PPIase_dom_sf"/>
</dbReference>
<protein>
    <recommendedName>
        <fullName evidence="2">peptidylprolyl isomerase</fullName>
        <ecNumber evidence="2">5.2.1.8</ecNumber>
    </recommendedName>
</protein>
<dbReference type="Gene3D" id="1.10.4030.10">
    <property type="entry name" value="Porin chaperone SurA, peptide-binding domain"/>
    <property type="match status" value="1"/>
</dbReference>
<dbReference type="Gene3D" id="3.10.50.40">
    <property type="match status" value="1"/>
</dbReference>
<evidence type="ECO:0000256" key="2">
    <source>
        <dbReference type="ARBA" id="ARBA00013194"/>
    </source>
</evidence>
<reference evidence="8 9" key="1">
    <citation type="submission" date="2018-03" db="EMBL/GenBank/DDBJ databases">
        <title>The ancient ancestry and fast evolution of plastids.</title>
        <authorList>
            <person name="Moore K.R."/>
            <person name="Magnabosco C."/>
            <person name="Momper L."/>
            <person name="Gold D.A."/>
            <person name="Bosak T."/>
            <person name="Fournier G.P."/>
        </authorList>
    </citation>
    <scope>NUCLEOTIDE SEQUENCE [LARGE SCALE GENOMIC DNA]</scope>
    <source>
        <strain evidence="8 9">CCALA 037</strain>
    </source>
</reference>
<dbReference type="SUPFAM" id="SSF54534">
    <property type="entry name" value="FKBP-like"/>
    <property type="match status" value="1"/>
</dbReference>
<dbReference type="SUPFAM" id="SSF109998">
    <property type="entry name" value="Triger factor/SurA peptide-binding domain-like"/>
    <property type="match status" value="1"/>
</dbReference>
<keyword evidence="4 6" id="KW-0697">Rotamase</keyword>
<dbReference type="Proteomes" id="UP000238937">
    <property type="component" value="Unassembled WGS sequence"/>
</dbReference>
<dbReference type="PROSITE" id="PS50198">
    <property type="entry name" value="PPIC_PPIASE_2"/>
    <property type="match status" value="1"/>
</dbReference>
<keyword evidence="5 6" id="KW-0413">Isomerase</keyword>
<evidence type="ECO:0000259" key="7">
    <source>
        <dbReference type="PROSITE" id="PS50198"/>
    </source>
</evidence>
<comment type="caution">
    <text evidence="8">The sequence shown here is derived from an EMBL/GenBank/DDBJ whole genome shotgun (WGS) entry which is preliminary data.</text>
</comment>
<dbReference type="PANTHER" id="PTHR47245:SF1">
    <property type="entry name" value="FOLDASE PROTEIN PRSA"/>
    <property type="match status" value="1"/>
</dbReference>
<dbReference type="OrthoDB" id="507969at2"/>
<dbReference type="GO" id="GO:0003755">
    <property type="term" value="F:peptidyl-prolyl cis-trans isomerase activity"/>
    <property type="evidence" value="ECO:0007669"/>
    <property type="project" value="UniProtKB-KW"/>
</dbReference>
<keyword evidence="3" id="KW-0732">Signal</keyword>
<dbReference type="AlphaFoldDB" id="A0A2T1G4W0"/>
<dbReference type="InterPro" id="IPR027304">
    <property type="entry name" value="Trigger_fact/SurA_dom_sf"/>
</dbReference>
<dbReference type="Pfam" id="PF00639">
    <property type="entry name" value="Rotamase"/>
    <property type="match status" value="1"/>
</dbReference>
<dbReference type="InterPro" id="IPR050245">
    <property type="entry name" value="PrsA_foldase"/>
</dbReference>
<evidence type="ECO:0000256" key="1">
    <source>
        <dbReference type="ARBA" id="ARBA00000971"/>
    </source>
</evidence>
<dbReference type="InterPro" id="IPR000297">
    <property type="entry name" value="PPIase_PpiC"/>
</dbReference>
<accession>A0A2T1G4W0</accession>